<organism evidence="1 2">
    <name type="scientific">Bradyrhizobium betae</name>
    <dbReference type="NCBI Taxonomy" id="244734"/>
    <lineage>
        <taxon>Bacteria</taxon>
        <taxon>Pseudomonadati</taxon>
        <taxon>Pseudomonadota</taxon>
        <taxon>Alphaproteobacteria</taxon>
        <taxon>Hyphomicrobiales</taxon>
        <taxon>Nitrobacteraceae</taxon>
        <taxon>Bradyrhizobium</taxon>
    </lineage>
</organism>
<dbReference type="AlphaFoldDB" id="A0A4V1P8D8"/>
<proteinExistence type="predicted"/>
<name>A0A4V1P8D8_9BRAD</name>
<evidence type="ECO:0000313" key="1">
    <source>
        <dbReference type="EMBL" id="RXT54269.1"/>
    </source>
</evidence>
<reference evidence="1 2" key="1">
    <citation type="submission" date="2017-03" db="EMBL/GenBank/DDBJ databases">
        <authorList>
            <person name="Safronova V.I."/>
            <person name="Sazanova A.L."/>
            <person name="Chirak E.R."/>
        </authorList>
    </citation>
    <scope>NUCLEOTIDE SEQUENCE [LARGE SCALE GENOMIC DNA]</scope>
    <source>
        <strain evidence="1 2">Opo-243</strain>
    </source>
</reference>
<keyword evidence="2" id="KW-1185">Reference proteome</keyword>
<accession>A0A4V1P8D8</accession>
<sequence>MMRFVGQTEVAGFLAGSPAYDNTVKAWVAEMRSGQWQSATALAAEFQNIDVSALPWVVFYLLPSALRIRTLIDFRIGVVMLLAIDLSAAWHGTQTQPWNKIP</sequence>
<dbReference type="EMBL" id="MZXW01000004">
    <property type="protein sequence ID" value="RXT54269.1"/>
    <property type="molecule type" value="Genomic_DNA"/>
</dbReference>
<protein>
    <submittedName>
        <fullName evidence="1">Uncharacterized protein</fullName>
    </submittedName>
</protein>
<dbReference type="Proteomes" id="UP000290819">
    <property type="component" value="Unassembled WGS sequence"/>
</dbReference>
<evidence type="ECO:0000313" key="2">
    <source>
        <dbReference type="Proteomes" id="UP000290819"/>
    </source>
</evidence>
<comment type="caution">
    <text evidence="1">The sequence shown here is derived from an EMBL/GenBank/DDBJ whole genome shotgun (WGS) entry which is preliminary data.</text>
</comment>
<gene>
    <name evidence="1" type="ORF">B5V03_02190</name>
</gene>